<comment type="catalytic activity">
    <reaction evidence="15">
        <text>L-threonyl-[protein] + ATP = O-phospho-L-threonyl-[protein] + ADP + H(+)</text>
        <dbReference type="Rhea" id="RHEA:46608"/>
        <dbReference type="Rhea" id="RHEA-COMP:11060"/>
        <dbReference type="Rhea" id="RHEA-COMP:11605"/>
        <dbReference type="ChEBI" id="CHEBI:15378"/>
        <dbReference type="ChEBI" id="CHEBI:30013"/>
        <dbReference type="ChEBI" id="CHEBI:30616"/>
        <dbReference type="ChEBI" id="CHEBI:61977"/>
        <dbReference type="ChEBI" id="CHEBI:456216"/>
        <dbReference type="EC" id="2.7.11.12"/>
    </reaction>
</comment>
<evidence type="ECO:0000256" key="10">
    <source>
        <dbReference type="ARBA" id="ARBA00022777"/>
    </source>
</evidence>
<dbReference type="PANTHER" id="PTHR24353:SF37">
    <property type="entry name" value="CAMP-DEPENDENT PROTEIN KINASE CATALYTIC SUBUNIT PRKX"/>
    <property type="match status" value="1"/>
</dbReference>
<dbReference type="GO" id="GO:0004691">
    <property type="term" value="F:cAMP-dependent protein kinase activity"/>
    <property type="evidence" value="ECO:0007669"/>
    <property type="project" value="TreeGrafter"/>
</dbReference>
<keyword evidence="13" id="KW-0142">cGMP-binding</keyword>
<dbReference type="InterPro" id="IPR017441">
    <property type="entry name" value="Protein_kinase_ATP_BS"/>
</dbReference>
<feature type="region of interest" description="Disordered" evidence="18">
    <location>
        <begin position="389"/>
        <end position="421"/>
    </location>
</feature>
<evidence type="ECO:0000256" key="3">
    <source>
        <dbReference type="ARBA" id="ARBA00012428"/>
    </source>
</evidence>
<evidence type="ECO:0000256" key="14">
    <source>
        <dbReference type="ARBA" id="ARBA00024113"/>
    </source>
</evidence>
<dbReference type="SUPFAM" id="SSF51206">
    <property type="entry name" value="cAMP-binding domain-like"/>
    <property type="match status" value="4"/>
</dbReference>
<evidence type="ECO:0000256" key="2">
    <source>
        <dbReference type="ARBA" id="ARBA00006352"/>
    </source>
</evidence>
<keyword evidence="11 17" id="KW-0067">ATP-binding</keyword>
<feature type="domain" description="AGC-kinase C-terminal" evidence="21">
    <location>
        <begin position="923"/>
        <end position="986"/>
    </location>
</feature>
<evidence type="ECO:0000256" key="11">
    <source>
        <dbReference type="ARBA" id="ARBA00022840"/>
    </source>
</evidence>
<dbReference type="PANTHER" id="PTHR24353">
    <property type="entry name" value="CYCLIC NUCLEOTIDE-DEPENDENT PROTEIN KINASE"/>
    <property type="match status" value="1"/>
</dbReference>
<feature type="domain" description="Protein kinase" evidence="19">
    <location>
        <begin position="667"/>
        <end position="922"/>
    </location>
</feature>
<dbReference type="FunFam" id="3.30.200.20:FF:000042">
    <property type="entry name" value="Aurora kinase A"/>
    <property type="match status" value="1"/>
</dbReference>
<dbReference type="InterPro" id="IPR018488">
    <property type="entry name" value="cNMP-bd_CS"/>
</dbReference>
<feature type="domain" description="Cyclic nucleotide-binding" evidence="20">
    <location>
        <begin position="144"/>
        <end position="243"/>
    </location>
</feature>
<evidence type="ECO:0000256" key="16">
    <source>
        <dbReference type="ARBA" id="ARBA00047462"/>
    </source>
</evidence>
<keyword evidence="9 17" id="KW-0547">Nucleotide-binding</keyword>
<feature type="domain" description="Cyclic nucleotide-binding" evidence="20">
    <location>
        <begin position="545"/>
        <end position="643"/>
    </location>
</feature>
<organism evidence="22 23">
    <name type="scientific">Euplotes crassus</name>
    <dbReference type="NCBI Taxonomy" id="5936"/>
    <lineage>
        <taxon>Eukaryota</taxon>
        <taxon>Sar</taxon>
        <taxon>Alveolata</taxon>
        <taxon>Ciliophora</taxon>
        <taxon>Intramacronucleata</taxon>
        <taxon>Spirotrichea</taxon>
        <taxon>Hypotrichia</taxon>
        <taxon>Euplotida</taxon>
        <taxon>Euplotidae</taxon>
        <taxon>Moneuplotes</taxon>
    </lineage>
</organism>
<keyword evidence="8" id="KW-0479">Metal-binding</keyword>
<comment type="caution">
    <text evidence="22">The sequence shown here is derived from an EMBL/GenBank/DDBJ whole genome shotgun (WGS) entry which is preliminary data.</text>
</comment>
<keyword evidence="4" id="KW-0963">Cytoplasm</keyword>
<dbReference type="PROSITE" id="PS51285">
    <property type="entry name" value="AGC_KINASE_CTER"/>
    <property type="match status" value="1"/>
</dbReference>
<dbReference type="PROSITE" id="PS50042">
    <property type="entry name" value="CNMP_BINDING_3"/>
    <property type="match status" value="3"/>
</dbReference>
<dbReference type="InterPro" id="IPR000719">
    <property type="entry name" value="Prot_kinase_dom"/>
</dbReference>
<evidence type="ECO:0000256" key="7">
    <source>
        <dbReference type="ARBA" id="ARBA00022679"/>
    </source>
</evidence>
<dbReference type="CDD" id="cd00038">
    <property type="entry name" value="CAP_ED"/>
    <property type="match status" value="3"/>
</dbReference>
<dbReference type="Gene3D" id="2.60.120.10">
    <property type="entry name" value="Jelly Rolls"/>
    <property type="match status" value="4"/>
</dbReference>
<name>A0AAD1XV89_EUPCR</name>
<dbReference type="PROSITE" id="PS00108">
    <property type="entry name" value="PROTEIN_KINASE_ST"/>
    <property type="match status" value="1"/>
</dbReference>
<feature type="binding site" evidence="17">
    <location>
        <position position="696"/>
    </location>
    <ligand>
        <name>ATP</name>
        <dbReference type="ChEBI" id="CHEBI:30616"/>
    </ligand>
</feature>
<dbReference type="InterPro" id="IPR011009">
    <property type="entry name" value="Kinase-like_dom_sf"/>
</dbReference>
<evidence type="ECO:0000313" key="22">
    <source>
        <dbReference type="EMBL" id="CAI2380023.1"/>
    </source>
</evidence>
<proteinExistence type="inferred from homology"/>
<dbReference type="PROSITE" id="PS50011">
    <property type="entry name" value="PROTEIN_KINASE_DOM"/>
    <property type="match status" value="1"/>
</dbReference>
<comment type="similarity">
    <text evidence="2">Belongs to the protein kinase superfamily. AGC Ser/Thr protein kinase family. cGMP subfamily.</text>
</comment>
<evidence type="ECO:0000256" key="4">
    <source>
        <dbReference type="ARBA" id="ARBA00022490"/>
    </source>
</evidence>
<evidence type="ECO:0000256" key="15">
    <source>
        <dbReference type="ARBA" id="ARBA00047298"/>
    </source>
</evidence>
<dbReference type="InterPro" id="IPR000961">
    <property type="entry name" value="AGC-kinase_C"/>
</dbReference>
<dbReference type="PROSITE" id="PS00888">
    <property type="entry name" value="CNMP_BINDING_1"/>
    <property type="match status" value="1"/>
</dbReference>
<evidence type="ECO:0000259" key="19">
    <source>
        <dbReference type="PROSITE" id="PS50011"/>
    </source>
</evidence>
<evidence type="ECO:0000313" key="23">
    <source>
        <dbReference type="Proteomes" id="UP001295684"/>
    </source>
</evidence>
<evidence type="ECO:0000256" key="17">
    <source>
        <dbReference type="PROSITE-ProRule" id="PRU10141"/>
    </source>
</evidence>
<feature type="compositionally biased region" description="Polar residues" evidence="18">
    <location>
        <begin position="1"/>
        <end position="16"/>
    </location>
</feature>
<evidence type="ECO:0000256" key="8">
    <source>
        <dbReference type="ARBA" id="ARBA00022723"/>
    </source>
</evidence>
<accession>A0AAD1XV89</accession>
<evidence type="ECO:0000256" key="1">
    <source>
        <dbReference type="ARBA" id="ARBA00001946"/>
    </source>
</evidence>
<evidence type="ECO:0000256" key="18">
    <source>
        <dbReference type="SAM" id="MobiDB-lite"/>
    </source>
</evidence>
<dbReference type="Pfam" id="PF00069">
    <property type="entry name" value="Pkinase"/>
    <property type="match status" value="1"/>
</dbReference>
<dbReference type="GO" id="GO:0005524">
    <property type="term" value="F:ATP binding"/>
    <property type="evidence" value="ECO:0007669"/>
    <property type="project" value="UniProtKB-UniRule"/>
</dbReference>
<feature type="domain" description="Cyclic nucleotide-binding" evidence="20">
    <location>
        <begin position="263"/>
        <end position="366"/>
    </location>
</feature>
<dbReference type="EMBL" id="CAMPGE010021923">
    <property type="protein sequence ID" value="CAI2380023.1"/>
    <property type="molecule type" value="Genomic_DNA"/>
</dbReference>
<sequence length="986" mass="113234">MGSSCQSCRTYRATTHSTEEAKGARKTKNKHLKRIGNTNTAGNNNITKEESKKYKEKDANARRPQQHTGLMQPDDKKVEEANQAENEQRSVRSSKEEVKEERKRVLTTEEPSVLELKALSPLDKDHADEKESFLLKEAFSRHFLLKNISLNAIDSILKEMDYFKLEPNTVLFDQGDTGMHLFILTKGLLEAKVNGETVSLVSEGNAFGEIALIYSCKRTAQIKSKDHECHLWTIHRNNFREIMKGISSQTTFIRSNAVKELRVFSFIELEVRQKLSEHIIPMKFNKGDVIIRKGIKETIYIITQGKVIKQSSNNSKVPLNKEFKKGRILGFSTMLNETSLHDTFICDTDVECFNISGDTIRTVFGRDKFSSTIIRLFLEDVLEEKRISSNNNSGSSSYYDEDAKNEEDKAPESSEDDSSGLSSCAYFLERLTNEELNNLSTLLKIKSYEEGDVVFDSSDKKKSNNLVIVLSGAIKCQTNGRIVKDYELIFKDKTHLALFDEDVVAENYTITAEISSKDIKEHFNSEISEIIDRSQKIKIIKSIYLFSLFSESQLLKILSQCSIREYSVTEPIIQEGENGNSLYMIAKGEVEIKKGSKFIRTLGKYEYFGERSLLFSEVRSASVFATKKVEALELNKKSFLSVIDSNIRNYLEYRIMLQDSTLSLSDLVVINKLGYGNFGSVWKVMSKNHKTLYALKMVSKSKIKEYDIEQNIKDERKILARIDHPFIMKLVKFYDEEHKIFFLTELVKGDDLFNALNYLNILDKSQGMFYFASLLLIIEYLHLRNILYRDFKPENIMIDETGYLKLIDFGAAKIIKDRTYTIIGTPSYTAPEVYVGEGYSYSSDYWSLGVCLYEFLCGDLPFGGDNDMPDPLEVYKTILTGQLEFPSFYKDENGKDLMRQMLHKDLKNRLVTIEDIKSHPYCADYKFDDLIMRKIKAPYEPGVDTEVLDPKKYQTFDELFRKDSRAMRMSFTNENGIEAIQDMSES</sequence>
<comment type="catalytic activity">
    <reaction evidence="16">
        <text>L-seryl-[protein] + ATP = O-phospho-L-seryl-[protein] + ADP + H(+)</text>
        <dbReference type="Rhea" id="RHEA:17989"/>
        <dbReference type="Rhea" id="RHEA-COMP:9863"/>
        <dbReference type="Rhea" id="RHEA-COMP:11604"/>
        <dbReference type="ChEBI" id="CHEBI:15378"/>
        <dbReference type="ChEBI" id="CHEBI:29999"/>
        <dbReference type="ChEBI" id="CHEBI:30616"/>
        <dbReference type="ChEBI" id="CHEBI:83421"/>
        <dbReference type="ChEBI" id="CHEBI:456216"/>
        <dbReference type="EC" id="2.7.11.12"/>
    </reaction>
</comment>
<dbReference type="Gene3D" id="3.30.200.20">
    <property type="entry name" value="Phosphorylase Kinase, domain 1"/>
    <property type="match status" value="1"/>
</dbReference>
<dbReference type="SMART" id="SM00100">
    <property type="entry name" value="cNMP"/>
    <property type="match status" value="3"/>
</dbReference>
<comment type="cofactor">
    <cofactor evidence="1">
        <name>Mg(2+)</name>
        <dbReference type="ChEBI" id="CHEBI:18420"/>
    </cofactor>
</comment>
<feature type="compositionally biased region" description="Basic residues" evidence="18">
    <location>
        <begin position="24"/>
        <end position="34"/>
    </location>
</feature>
<feature type="compositionally biased region" description="Basic and acidic residues" evidence="18">
    <location>
        <begin position="47"/>
        <end position="61"/>
    </location>
</feature>
<dbReference type="Proteomes" id="UP001295684">
    <property type="component" value="Unassembled WGS sequence"/>
</dbReference>
<keyword evidence="10" id="KW-0418">Kinase</keyword>
<keyword evidence="7" id="KW-0808">Transferase</keyword>
<dbReference type="GO" id="GO:0030553">
    <property type="term" value="F:cGMP binding"/>
    <property type="evidence" value="ECO:0007669"/>
    <property type="project" value="UniProtKB-KW"/>
</dbReference>
<dbReference type="InterPro" id="IPR000595">
    <property type="entry name" value="cNMP-bd_dom"/>
</dbReference>
<keyword evidence="6" id="KW-0140">cGMP</keyword>
<dbReference type="InterPro" id="IPR008271">
    <property type="entry name" value="Ser/Thr_kinase_AS"/>
</dbReference>
<gene>
    <name evidence="22" type="ORF">ECRASSUSDP1_LOCUS21447</name>
</gene>
<keyword evidence="12" id="KW-0460">Magnesium</keyword>
<dbReference type="InterPro" id="IPR018490">
    <property type="entry name" value="cNMP-bd_dom_sf"/>
</dbReference>
<dbReference type="SUPFAM" id="SSF56112">
    <property type="entry name" value="Protein kinase-like (PK-like)"/>
    <property type="match status" value="1"/>
</dbReference>
<protein>
    <recommendedName>
        <fullName evidence="14">cGMP-dependent protein kinase</fullName>
        <ecNumber evidence="3">2.7.11.12</ecNumber>
    </recommendedName>
</protein>
<evidence type="ECO:0000256" key="13">
    <source>
        <dbReference type="ARBA" id="ARBA00022992"/>
    </source>
</evidence>
<keyword evidence="5" id="KW-0723">Serine/threonine-protein kinase</keyword>
<feature type="compositionally biased region" description="Basic and acidic residues" evidence="18">
    <location>
        <begin position="73"/>
        <end position="107"/>
    </location>
</feature>
<keyword evidence="23" id="KW-1185">Reference proteome</keyword>
<dbReference type="Gene3D" id="1.10.510.10">
    <property type="entry name" value="Transferase(Phosphotransferase) domain 1"/>
    <property type="match status" value="1"/>
</dbReference>
<dbReference type="InterPro" id="IPR014710">
    <property type="entry name" value="RmlC-like_jellyroll"/>
</dbReference>
<dbReference type="Pfam" id="PF00027">
    <property type="entry name" value="cNMP_binding"/>
    <property type="match status" value="3"/>
</dbReference>
<reference evidence="22" key="1">
    <citation type="submission" date="2023-07" db="EMBL/GenBank/DDBJ databases">
        <authorList>
            <consortium name="AG Swart"/>
            <person name="Singh M."/>
            <person name="Singh A."/>
            <person name="Seah K."/>
            <person name="Emmerich C."/>
        </authorList>
    </citation>
    <scope>NUCLEOTIDE SEQUENCE</scope>
    <source>
        <strain evidence="22">DP1</strain>
    </source>
</reference>
<feature type="region of interest" description="Disordered" evidence="18">
    <location>
        <begin position="1"/>
        <end position="107"/>
    </location>
</feature>
<evidence type="ECO:0000259" key="20">
    <source>
        <dbReference type="PROSITE" id="PS50042"/>
    </source>
</evidence>
<dbReference type="EC" id="2.7.11.12" evidence="3"/>
<dbReference type="GO" id="GO:0005952">
    <property type="term" value="C:cAMP-dependent protein kinase complex"/>
    <property type="evidence" value="ECO:0007669"/>
    <property type="project" value="TreeGrafter"/>
</dbReference>
<evidence type="ECO:0000256" key="12">
    <source>
        <dbReference type="ARBA" id="ARBA00022842"/>
    </source>
</evidence>
<dbReference type="GO" id="GO:0004692">
    <property type="term" value="F:cGMP-dependent protein kinase activity"/>
    <property type="evidence" value="ECO:0007669"/>
    <property type="project" value="UniProtKB-EC"/>
</dbReference>
<evidence type="ECO:0000256" key="6">
    <source>
        <dbReference type="ARBA" id="ARBA00022535"/>
    </source>
</evidence>
<dbReference type="PROSITE" id="PS00107">
    <property type="entry name" value="PROTEIN_KINASE_ATP"/>
    <property type="match status" value="1"/>
</dbReference>
<evidence type="ECO:0000256" key="9">
    <source>
        <dbReference type="ARBA" id="ARBA00022741"/>
    </source>
</evidence>
<dbReference type="PROSITE" id="PS00889">
    <property type="entry name" value="CNMP_BINDING_2"/>
    <property type="match status" value="2"/>
</dbReference>
<evidence type="ECO:0000259" key="21">
    <source>
        <dbReference type="PROSITE" id="PS51285"/>
    </source>
</evidence>
<dbReference type="AlphaFoldDB" id="A0AAD1XV89"/>
<dbReference type="GO" id="GO:0046872">
    <property type="term" value="F:metal ion binding"/>
    <property type="evidence" value="ECO:0007669"/>
    <property type="project" value="UniProtKB-KW"/>
</dbReference>
<feature type="compositionally biased region" description="Low complexity" evidence="18">
    <location>
        <begin position="35"/>
        <end position="46"/>
    </location>
</feature>
<evidence type="ECO:0000256" key="5">
    <source>
        <dbReference type="ARBA" id="ARBA00022527"/>
    </source>
</evidence>